<dbReference type="InterPro" id="IPR058636">
    <property type="entry name" value="Beta-barrel_YknX"/>
</dbReference>
<dbReference type="Pfam" id="PF25990">
    <property type="entry name" value="Beta-barrel_YknX"/>
    <property type="match status" value="1"/>
</dbReference>
<dbReference type="GO" id="GO:0022857">
    <property type="term" value="F:transmembrane transporter activity"/>
    <property type="evidence" value="ECO:0007669"/>
    <property type="project" value="InterPro"/>
</dbReference>
<accession>A0A1M5D797</accession>
<protein>
    <submittedName>
        <fullName evidence="10">HlyD family secretion protein</fullName>
    </submittedName>
</protein>
<feature type="region of interest" description="Disordered" evidence="5">
    <location>
        <begin position="502"/>
        <end position="525"/>
    </location>
</feature>
<evidence type="ECO:0000256" key="3">
    <source>
        <dbReference type="ARBA" id="ARBA00023054"/>
    </source>
</evidence>
<feature type="transmembrane region" description="Helical" evidence="6">
    <location>
        <begin position="12"/>
        <end position="29"/>
    </location>
</feature>
<dbReference type="AlphaFoldDB" id="A0A1M5D797"/>
<dbReference type="InterPro" id="IPR006143">
    <property type="entry name" value="RND_pump_MFP"/>
</dbReference>
<dbReference type="CDD" id="cd06849">
    <property type="entry name" value="lipoyl_domain"/>
    <property type="match status" value="1"/>
</dbReference>
<name>A0A1M5D797_9THEO</name>
<dbReference type="Gene3D" id="2.40.50.100">
    <property type="match status" value="3"/>
</dbReference>
<organism evidence="10 11">
    <name type="scientific">Caldanaerobius fijiensis DSM 17918</name>
    <dbReference type="NCBI Taxonomy" id="1121256"/>
    <lineage>
        <taxon>Bacteria</taxon>
        <taxon>Bacillati</taxon>
        <taxon>Bacillota</taxon>
        <taxon>Clostridia</taxon>
        <taxon>Thermoanaerobacterales</taxon>
        <taxon>Thermoanaerobacteraceae</taxon>
        <taxon>Caldanaerobius</taxon>
    </lineage>
</organism>
<gene>
    <name evidence="10" type="ORF">SAMN02746089_02278</name>
</gene>
<dbReference type="GO" id="GO:0030313">
    <property type="term" value="C:cell envelope"/>
    <property type="evidence" value="ECO:0007669"/>
    <property type="project" value="UniProtKB-SubCell"/>
</dbReference>
<dbReference type="InterPro" id="IPR058647">
    <property type="entry name" value="BSH_CzcB-like"/>
</dbReference>
<proteinExistence type="inferred from homology"/>
<comment type="subcellular location">
    <subcellularLocation>
        <location evidence="1">Cell envelope</location>
    </subcellularLocation>
</comment>
<dbReference type="RefSeq" id="WP_073345460.1">
    <property type="nucleotide sequence ID" value="NZ_FQVH01000033.1"/>
</dbReference>
<dbReference type="Pfam" id="PF25973">
    <property type="entry name" value="BSH_CzcB"/>
    <property type="match status" value="1"/>
</dbReference>
<dbReference type="Gene3D" id="2.40.420.20">
    <property type="match status" value="1"/>
</dbReference>
<keyword evidence="6" id="KW-0472">Membrane</keyword>
<keyword evidence="3 4" id="KW-0175">Coiled coil</keyword>
<dbReference type="InterPro" id="IPR050465">
    <property type="entry name" value="UPF0194_transport"/>
</dbReference>
<evidence type="ECO:0000313" key="10">
    <source>
        <dbReference type="EMBL" id="SHF62903.1"/>
    </source>
</evidence>
<evidence type="ECO:0000256" key="1">
    <source>
        <dbReference type="ARBA" id="ARBA00004196"/>
    </source>
</evidence>
<feature type="domain" description="YknX-like beta-barrel" evidence="9">
    <location>
        <begin position="358"/>
        <end position="432"/>
    </location>
</feature>
<dbReference type="EMBL" id="FQVH01000033">
    <property type="protein sequence ID" value="SHF62903.1"/>
    <property type="molecule type" value="Genomic_DNA"/>
</dbReference>
<evidence type="ECO:0000256" key="6">
    <source>
        <dbReference type="SAM" id="Phobius"/>
    </source>
</evidence>
<evidence type="ECO:0000259" key="7">
    <source>
        <dbReference type="Pfam" id="PF25917"/>
    </source>
</evidence>
<dbReference type="STRING" id="1121256.SAMN02746089_02278"/>
<dbReference type="Pfam" id="PF25917">
    <property type="entry name" value="BSH_RND"/>
    <property type="match status" value="1"/>
</dbReference>
<dbReference type="PANTHER" id="PTHR32347">
    <property type="entry name" value="EFFLUX SYSTEM COMPONENT YKNX-RELATED"/>
    <property type="match status" value="1"/>
</dbReference>
<reference evidence="10 11" key="1">
    <citation type="submission" date="2016-11" db="EMBL/GenBank/DDBJ databases">
        <authorList>
            <person name="Jaros S."/>
            <person name="Januszkiewicz K."/>
            <person name="Wedrychowicz H."/>
        </authorList>
    </citation>
    <scope>NUCLEOTIDE SEQUENCE [LARGE SCALE GENOMIC DNA]</scope>
    <source>
        <strain evidence="10 11">DSM 17918</strain>
    </source>
</reference>
<evidence type="ECO:0000256" key="2">
    <source>
        <dbReference type="ARBA" id="ARBA00009477"/>
    </source>
</evidence>
<evidence type="ECO:0000313" key="11">
    <source>
        <dbReference type="Proteomes" id="UP000184088"/>
    </source>
</evidence>
<sequence>MKILKFLRKHILLILIILIIAGGASYYYSATHKKTSSQQLPTVVARRGNISMTVTGSGPVQPVKTVNILSQASSTVLKVNFGEGDRVKAGDVLCVLDTTSLTNNIKNSQLQLEQAKLNLESAQKNYDSLVIRAPISGYITDLSVQKGSTVGANMVIATIKDTSALTVTAPFSEIVANSVKVGDKAYAELTDGSFTVQGVVSHIGASYAYKNGIKAKDITIRIANPGTIQLNSNMYIYLNTQNGKSYSLASGQLQVSNTTSVISQVAGTITTLNVNQGDYVKEGDVIAVLSSDNVINNLNQAKLQYEIALNNYNSQQDTVDNYTIKAPFDGLITSLLVNAGDVVKEGQQIATIADTSGMKITIPVDELDIANIKEGQKATITFDAISGKTYSGRVSKVAVEGTSQNGVTTYNVDISIDNPANVKIGMNANAEIQIASAKNVVVLPQSAIIKLGGRNFVIEKKNIPANFDITKLASFLKQLSTSTSSGLQSARRTDRFAAFQSTGRNDTANNSTANNRFTGEYRRSSSNNSFRNLLTPVELGLSDNNMVEIKSGLDEGTEVVLPYAISSSSNSNNQNSQRQYNRDGGFRGGFMMGPAPGR</sequence>
<evidence type="ECO:0000256" key="4">
    <source>
        <dbReference type="SAM" id="Coils"/>
    </source>
</evidence>
<keyword evidence="6" id="KW-1133">Transmembrane helix</keyword>
<keyword evidence="6" id="KW-0812">Transmembrane</keyword>
<dbReference type="Proteomes" id="UP000184088">
    <property type="component" value="Unassembled WGS sequence"/>
</dbReference>
<feature type="region of interest" description="Disordered" evidence="5">
    <location>
        <begin position="565"/>
        <end position="598"/>
    </location>
</feature>
<dbReference type="Gene3D" id="2.40.30.170">
    <property type="match status" value="1"/>
</dbReference>
<feature type="domain" description="CzcB-like barrel-sandwich hybrid" evidence="8">
    <location>
        <begin position="258"/>
        <end position="354"/>
    </location>
</feature>
<dbReference type="GO" id="GO:0016020">
    <property type="term" value="C:membrane"/>
    <property type="evidence" value="ECO:0007669"/>
    <property type="project" value="InterPro"/>
</dbReference>
<dbReference type="InterPro" id="IPR058625">
    <property type="entry name" value="MdtA-like_BSH"/>
</dbReference>
<evidence type="ECO:0000256" key="5">
    <source>
        <dbReference type="SAM" id="MobiDB-lite"/>
    </source>
</evidence>
<dbReference type="CDD" id="cd06850">
    <property type="entry name" value="biotinyl_domain"/>
    <property type="match status" value="1"/>
</dbReference>
<dbReference type="PRINTS" id="PR01490">
    <property type="entry name" value="RTXTOXIND"/>
</dbReference>
<keyword evidence="11" id="KW-1185">Reference proteome</keyword>
<dbReference type="NCBIfam" id="TIGR01730">
    <property type="entry name" value="RND_mfp"/>
    <property type="match status" value="1"/>
</dbReference>
<comment type="similarity">
    <text evidence="2">Belongs to the membrane fusion protein (MFP) (TC 8.A.1) family.</text>
</comment>
<feature type="coiled-coil region" evidence="4">
    <location>
        <begin position="98"/>
        <end position="132"/>
    </location>
</feature>
<feature type="compositionally biased region" description="Polar residues" evidence="5">
    <location>
        <begin position="502"/>
        <end position="517"/>
    </location>
</feature>
<evidence type="ECO:0000259" key="8">
    <source>
        <dbReference type="Pfam" id="PF25973"/>
    </source>
</evidence>
<evidence type="ECO:0000259" key="9">
    <source>
        <dbReference type="Pfam" id="PF25990"/>
    </source>
</evidence>
<dbReference type="SUPFAM" id="SSF111369">
    <property type="entry name" value="HlyD-like secretion proteins"/>
    <property type="match status" value="2"/>
</dbReference>
<feature type="domain" description="Multidrug resistance protein MdtA-like barrel-sandwich hybrid" evidence="7">
    <location>
        <begin position="65"/>
        <end position="154"/>
    </location>
</feature>
<dbReference type="OrthoDB" id="1725043at2"/>
<feature type="compositionally biased region" description="Low complexity" evidence="5">
    <location>
        <begin position="566"/>
        <end position="577"/>
    </location>
</feature>